<dbReference type="EMBL" id="MU004363">
    <property type="protein sequence ID" value="KAF2654470.1"/>
    <property type="molecule type" value="Genomic_DNA"/>
</dbReference>
<dbReference type="OrthoDB" id="3800453at2759"/>
<reference evidence="2" key="1">
    <citation type="journal article" date="2020" name="Stud. Mycol.">
        <title>101 Dothideomycetes genomes: a test case for predicting lifestyles and emergence of pathogens.</title>
        <authorList>
            <person name="Haridas S."/>
            <person name="Albert R."/>
            <person name="Binder M."/>
            <person name="Bloem J."/>
            <person name="Labutti K."/>
            <person name="Salamov A."/>
            <person name="Andreopoulos B."/>
            <person name="Baker S."/>
            <person name="Barry K."/>
            <person name="Bills G."/>
            <person name="Bluhm B."/>
            <person name="Cannon C."/>
            <person name="Castanera R."/>
            <person name="Culley D."/>
            <person name="Daum C."/>
            <person name="Ezra D."/>
            <person name="Gonzalez J."/>
            <person name="Henrissat B."/>
            <person name="Kuo A."/>
            <person name="Liang C."/>
            <person name="Lipzen A."/>
            <person name="Lutzoni F."/>
            <person name="Magnuson J."/>
            <person name="Mondo S."/>
            <person name="Nolan M."/>
            <person name="Ohm R."/>
            <person name="Pangilinan J."/>
            <person name="Park H.-J."/>
            <person name="Ramirez L."/>
            <person name="Alfaro M."/>
            <person name="Sun H."/>
            <person name="Tritt A."/>
            <person name="Yoshinaga Y."/>
            <person name="Zwiers L.-H."/>
            <person name="Turgeon B."/>
            <person name="Goodwin S."/>
            <person name="Spatafora J."/>
            <person name="Crous P."/>
            <person name="Grigoriev I."/>
        </authorList>
    </citation>
    <scope>NUCLEOTIDE SEQUENCE</scope>
    <source>
        <strain evidence="2">CBS 122681</strain>
    </source>
</reference>
<feature type="region of interest" description="Disordered" evidence="1">
    <location>
        <begin position="292"/>
        <end position="347"/>
    </location>
</feature>
<dbReference type="Proteomes" id="UP000799324">
    <property type="component" value="Unassembled WGS sequence"/>
</dbReference>
<feature type="compositionally biased region" description="Basic and acidic residues" evidence="1">
    <location>
        <begin position="296"/>
        <end position="310"/>
    </location>
</feature>
<dbReference type="AlphaFoldDB" id="A0A6A6T3X5"/>
<proteinExistence type="predicted"/>
<accession>A0A6A6T3X5</accession>
<organism evidence="2 3">
    <name type="scientific">Lophiostoma macrostomum CBS 122681</name>
    <dbReference type="NCBI Taxonomy" id="1314788"/>
    <lineage>
        <taxon>Eukaryota</taxon>
        <taxon>Fungi</taxon>
        <taxon>Dikarya</taxon>
        <taxon>Ascomycota</taxon>
        <taxon>Pezizomycotina</taxon>
        <taxon>Dothideomycetes</taxon>
        <taxon>Pleosporomycetidae</taxon>
        <taxon>Pleosporales</taxon>
        <taxon>Lophiostomataceae</taxon>
        <taxon>Lophiostoma</taxon>
    </lineage>
</organism>
<gene>
    <name evidence="2" type="ORF">K491DRAFT_717074</name>
</gene>
<evidence type="ECO:0000313" key="2">
    <source>
        <dbReference type="EMBL" id="KAF2654470.1"/>
    </source>
</evidence>
<feature type="compositionally biased region" description="Acidic residues" evidence="1">
    <location>
        <begin position="311"/>
        <end position="335"/>
    </location>
</feature>
<protein>
    <submittedName>
        <fullName evidence="2">Uncharacterized protein</fullName>
    </submittedName>
</protein>
<name>A0A6A6T3X5_9PLEO</name>
<keyword evidence="3" id="KW-1185">Reference proteome</keyword>
<sequence>MARTVTSKTTSRRERLSASLIFTPKEVKRYIRYQRQTLRGTRDEIGKLPTFTQYAEFQTWREQQECSTSESALFPDPFRLSAELGAHMHGGAVTDAETSSDSDNESGLRIATSCKHALHPASAVAECAKCPCCVVGAHMEYMAKLTAVLDQTDACDRWRMQPGTVEAMVYQAWYAGKLELVKKVYLLEGFAAVESMWSSLHPKASLGEVMSAEKALSLYWTNIEDSQWPAGVPEKQGTIKSGVRFEKGTSFDSGRPQSYFRRGTARYEPGKYSFEEDMYASESNAEENFSAFKFGKQKERDPPAEQGYEKLDEDDEKEYEDETEDEGDGWEEDSIGAEGDYIVLGDD</sequence>
<evidence type="ECO:0000256" key="1">
    <source>
        <dbReference type="SAM" id="MobiDB-lite"/>
    </source>
</evidence>
<evidence type="ECO:0000313" key="3">
    <source>
        <dbReference type="Proteomes" id="UP000799324"/>
    </source>
</evidence>